<dbReference type="NCBIfam" id="TIGR02207">
    <property type="entry name" value="lipid_A_htrB"/>
    <property type="match status" value="1"/>
</dbReference>
<dbReference type="Pfam" id="PF03279">
    <property type="entry name" value="Lip_A_acyltrans"/>
    <property type="match status" value="1"/>
</dbReference>
<feature type="short sequence motif" description="HXXXXD motif" evidence="9">
    <location>
        <begin position="135"/>
        <end position="140"/>
    </location>
</feature>
<dbReference type="RefSeq" id="WP_047977421.1">
    <property type="nucleotide sequence ID" value="NZ_JWIZ01000056.1"/>
</dbReference>
<reference evidence="10 11" key="1">
    <citation type="submission" date="2014-12" db="EMBL/GenBank/DDBJ databases">
        <title>Reclassification of Actinobacillus muris as Muribacter muris.</title>
        <authorList>
            <person name="Christensen H."/>
            <person name="Nicklas W."/>
            <person name="Bisgaard M."/>
        </authorList>
    </citation>
    <scope>NUCLEOTIDE SEQUENCE [LARGE SCALE GENOMIC DNA]</scope>
    <source>
        <strain evidence="10 11">Ackerman80-443D</strain>
    </source>
</reference>
<keyword evidence="8 9" id="KW-0012">Acyltransferase</keyword>
<dbReference type="PANTHER" id="PTHR30606:SF9">
    <property type="entry name" value="LIPID A BIOSYNTHESIS LAUROYLTRANSFERASE"/>
    <property type="match status" value="1"/>
</dbReference>
<dbReference type="GO" id="GO:0009103">
    <property type="term" value="P:lipopolysaccharide biosynthetic process"/>
    <property type="evidence" value="ECO:0007669"/>
    <property type="project" value="UniProtKB-UniRule"/>
</dbReference>
<dbReference type="STRING" id="67855.RO21_08815"/>
<comment type="similarity">
    <text evidence="9">Belongs to the LpxL/LpxM/LpxP family.</text>
</comment>
<dbReference type="InterPro" id="IPR011920">
    <property type="entry name" value="Lipid_A_LpxL_LpxP"/>
</dbReference>
<evidence type="ECO:0000256" key="1">
    <source>
        <dbReference type="ARBA" id="ARBA00022475"/>
    </source>
</evidence>
<sequence>MENEKRLPPFQRAFLHPKYWGLWLAVGLFRLVLCLPYPMLVKIGIGLGKLFGALKFGKRRMAIARRNLELCFPDYSNAQIEAILRENQLSVGMAIIETGMAWFWSDKRILKWSKVEGLEHLNQPEDSGVIFVGVHFLTLELGARIVGLHHQGIGVYRPNDNPLLDWIQFRGRVRSNKAMLDRKDLRGMIKALRAGETIWYAPDHDYGRKNSIFVPFFAMPQACTTTGSRMLLRSAPKSVVVPFTPMRNADFSGYTVKISPPVDFSACENEVDTADRMNRLVEAEIMQAQSQYMWLHRRFKTRPNENDPSLYDSKRSD</sequence>
<evidence type="ECO:0000256" key="4">
    <source>
        <dbReference type="ARBA" id="ARBA00022692"/>
    </source>
</evidence>
<evidence type="ECO:0000256" key="2">
    <source>
        <dbReference type="ARBA" id="ARBA00022519"/>
    </source>
</evidence>
<dbReference type="Proteomes" id="UP000036270">
    <property type="component" value="Unassembled WGS sequence"/>
</dbReference>
<dbReference type="GO" id="GO:0009245">
    <property type="term" value="P:lipid A biosynthetic process"/>
    <property type="evidence" value="ECO:0007669"/>
    <property type="project" value="InterPro"/>
</dbReference>
<dbReference type="InterPro" id="IPR004960">
    <property type="entry name" value="LipA_acyltrans"/>
</dbReference>
<keyword evidence="2 9" id="KW-0997">Cell inner membrane</keyword>
<keyword evidence="6 9" id="KW-1133">Transmembrane helix</keyword>
<dbReference type="PATRIC" id="fig|67855.3.peg.1838"/>
<comment type="caution">
    <text evidence="10">The sequence shown here is derived from an EMBL/GenBank/DDBJ whole genome shotgun (WGS) entry which is preliminary data.</text>
</comment>
<dbReference type="UniPathway" id="UPA00030"/>
<evidence type="ECO:0000256" key="6">
    <source>
        <dbReference type="ARBA" id="ARBA00022989"/>
    </source>
</evidence>
<dbReference type="EC" id="2.3.1.241" evidence="9"/>
<keyword evidence="5 9" id="KW-0448">Lipopolysaccharide biosynthesis</keyword>
<evidence type="ECO:0000256" key="5">
    <source>
        <dbReference type="ARBA" id="ARBA00022985"/>
    </source>
</evidence>
<dbReference type="UniPathway" id="UPA00360">
    <property type="reaction ID" value="UER00485"/>
</dbReference>
<keyword evidence="4 9" id="KW-0812">Transmembrane</keyword>
<comment type="catalytic activity">
    <reaction evidence="9">
        <text>an alpha-Kdo-(2-&gt;4)-alpha-Kdo-(2-&gt;6)-lipid IVA + a fatty acyl-[ACP] = an alpha-Kdo-(2-&gt;4)-alpha-Kdo-(2-&gt;6)-(acyl)-lipid IVA + holo-[ACP]</text>
        <dbReference type="Rhea" id="RHEA:69396"/>
        <dbReference type="Rhea" id="RHEA-COMP:9685"/>
        <dbReference type="Rhea" id="RHEA-COMP:14125"/>
        <dbReference type="ChEBI" id="CHEBI:64479"/>
        <dbReference type="ChEBI" id="CHEBI:138651"/>
        <dbReference type="ChEBI" id="CHEBI:176429"/>
        <dbReference type="ChEBI" id="CHEBI:176430"/>
        <dbReference type="EC" id="2.3.1.241"/>
    </reaction>
</comment>
<dbReference type="EMBL" id="JWIZ01000056">
    <property type="protein sequence ID" value="KMK50989.1"/>
    <property type="molecule type" value="Genomic_DNA"/>
</dbReference>
<evidence type="ECO:0000256" key="9">
    <source>
        <dbReference type="HAMAP-Rule" id="MF_01942"/>
    </source>
</evidence>
<comment type="pathway">
    <text evidence="9">Glycolipid biosynthesis; KDO(2)-lipid A biosynthesis; KDO(2)-lipid A from CMP-3-deoxy-D-manno-octulosonate and lipid IV(A): step 3/4.</text>
</comment>
<dbReference type="CDD" id="cd07984">
    <property type="entry name" value="LPLAT_LABLAT-like"/>
    <property type="match status" value="1"/>
</dbReference>
<keyword evidence="1 9" id="KW-1003">Cell membrane</keyword>
<comment type="function">
    <text evidence="9">Catalyzes the transfer of an acyl chain from an acyl-[acyl-carrier-protein] (ACP) to a Kdo(2)-lipid IV(A) to form a Kdo(2)-(acyl)-lipid IV(A).</text>
</comment>
<keyword evidence="3 9" id="KW-0808">Transferase</keyword>
<dbReference type="HAMAP" id="MF_01942">
    <property type="entry name" value="Lipid_A_LpxL_LpxP"/>
    <property type="match status" value="1"/>
</dbReference>
<dbReference type="GO" id="GO:0036104">
    <property type="term" value="P:Kdo2-lipid A biosynthetic process"/>
    <property type="evidence" value="ECO:0007669"/>
    <property type="project" value="UniProtKB-UniRule"/>
</dbReference>
<proteinExistence type="inferred from homology"/>
<dbReference type="PIRSF" id="PIRSF026649">
    <property type="entry name" value="MsbB"/>
    <property type="match status" value="1"/>
</dbReference>
<dbReference type="PANTHER" id="PTHR30606">
    <property type="entry name" value="LIPID A BIOSYNTHESIS LAUROYL ACYLTRANSFERASE"/>
    <property type="match status" value="1"/>
</dbReference>
<dbReference type="GO" id="GO:0008913">
    <property type="term" value="F:Kdo2-lipid IVA acyltransferase activity"/>
    <property type="evidence" value="ECO:0007669"/>
    <property type="project" value="UniProtKB-EC"/>
</dbReference>
<feature type="transmembrane region" description="Helical" evidence="9">
    <location>
        <begin position="20"/>
        <end position="40"/>
    </location>
</feature>
<gene>
    <name evidence="9" type="primary">lpxL</name>
    <name evidence="10" type="ORF">RO21_08815</name>
</gene>
<evidence type="ECO:0000313" key="11">
    <source>
        <dbReference type="Proteomes" id="UP000036270"/>
    </source>
</evidence>
<dbReference type="GO" id="GO:0005886">
    <property type="term" value="C:plasma membrane"/>
    <property type="evidence" value="ECO:0007669"/>
    <property type="project" value="UniProtKB-SubCell"/>
</dbReference>
<evidence type="ECO:0000313" key="10">
    <source>
        <dbReference type="EMBL" id="KMK50989.1"/>
    </source>
</evidence>
<name>A0A0J5P684_9PAST</name>
<accession>A0A0J5P684</accession>
<keyword evidence="11" id="KW-1185">Reference proteome</keyword>
<dbReference type="SUPFAM" id="SSF69593">
    <property type="entry name" value="Glycerol-3-phosphate (1)-acyltransferase"/>
    <property type="match status" value="1"/>
</dbReference>
<comment type="subcellular location">
    <subcellularLocation>
        <location evidence="9">Cell inner membrane</location>
        <topology evidence="9">Single-pass membrane protein</topology>
    </subcellularLocation>
</comment>
<comment type="pathway">
    <text evidence="9">Bacterial outer membrane biogenesis; lipopolysaccharide biosynthesis.</text>
</comment>
<dbReference type="NCBIfam" id="NF005340">
    <property type="entry name" value="PRK06860.1"/>
    <property type="match status" value="1"/>
</dbReference>
<protein>
    <recommendedName>
        <fullName evidence="9">Lipid A biosynthesis acyltransferase</fullName>
        <ecNumber evidence="9">2.3.1.241</ecNumber>
    </recommendedName>
    <alternativeName>
        <fullName evidence="9">Kdo(2)-lipid IV(A) acyltransferase</fullName>
    </alternativeName>
</protein>
<dbReference type="AlphaFoldDB" id="A0A0J5P684"/>
<keyword evidence="7 9" id="KW-0472">Membrane</keyword>
<evidence type="ECO:0000256" key="8">
    <source>
        <dbReference type="ARBA" id="ARBA00023315"/>
    </source>
</evidence>
<organism evidence="10 11">
    <name type="scientific">Muribacter muris</name>
    <dbReference type="NCBI Taxonomy" id="67855"/>
    <lineage>
        <taxon>Bacteria</taxon>
        <taxon>Pseudomonadati</taxon>
        <taxon>Pseudomonadota</taxon>
        <taxon>Gammaproteobacteria</taxon>
        <taxon>Pasteurellales</taxon>
        <taxon>Pasteurellaceae</taxon>
        <taxon>Muribacter</taxon>
    </lineage>
</organism>
<evidence type="ECO:0000256" key="7">
    <source>
        <dbReference type="ARBA" id="ARBA00023136"/>
    </source>
</evidence>
<evidence type="ECO:0000256" key="3">
    <source>
        <dbReference type="ARBA" id="ARBA00022679"/>
    </source>
</evidence>